<feature type="signal peptide" evidence="6">
    <location>
        <begin position="1"/>
        <end position="31"/>
    </location>
</feature>
<dbReference type="Pfam" id="PF00450">
    <property type="entry name" value="Peptidase_S10"/>
    <property type="match status" value="1"/>
</dbReference>
<keyword evidence="4" id="KW-0378">Hydrolase</keyword>
<evidence type="ECO:0000313" key="7">
    <source>
        <dbReference type="EMBL" id="KCZ53388.1"/>
    </source>
</evidence>
<dbReference type="Gene3D" id="3.40.50.1820">
    <property type="entry name" value="alpha/beta hydrolase"/>
    <property type="match status" value="1"/>
</dbReference>
<evidence type="ECO:0000256" key="3">
    <source>
        <dbReference type="ARBA" id="ARBA00022729"/>
    </source>
</evidence>
<proteinExistence type="predicted"/>
<sequence>MTKSAATLSRRAILLTLGAAATAPLIPSAFAAEPAIIPMARKEAFAYVRGIRVPYISEAQETVLRNSAGEARASIFGASYIARNQKAADRPVTFFFNGGPGGASWPLHSTLSPRKFAKADNGRGFAIVNNEDSPIDCSDLVFIDAPGTGYSRFFTDDAKPEYWGVEQDASGVAAYIEDWLKRHKRQKSPVYIAGESYGGTRTAQLLRILGLRENPVNIAGCILISPTVDPTGSAQIDGIDMQVISLPTLAAVARWYGKGAYTQHPVADVADMATEYANTQYAAALASLDTLSNAEKQALAARLSDFIGLSPELIIRQDYRISTQDFSNTLLSSDGLLTKMSDGRGSYPAPKEGDDSSLMSQADGYDLHEAILSLLNEELGYSSTNIYQRNPLEASQNWNHEITQTPARMDRVAEAMAAKRPDFRMLLLAGRFDLIIPYRLPMTVLEQANLPDGAYNYALYSAGHAIPDDEIARAVATDDMRAFYRGQKVSRS</sequence>
<dbReference type="OrthoDB" id="9770107at2"/>
<dbReference type="PATRIC" id="fig|1280946.3.peg.2703"/>
<dbReference type="eggNOG" id="COG2939">
    <property type="taxonomic scope" value="Bacteria"/>
</dbReference>
<keyword evidence="5" id="KW-0325">Glycoprotein</keyword>
<dbReference type="InterPro" id="IPR006311">
    <property type="entry name" value="TAT_signal"/>
</dbReference>
<evidence type="ECO:0000313" key="8">
    <source>
        <dbReference type="Proteomes" id="UP000027037"/>
    </source>
</evidence>
<gene>
    <name evidence="7" type="ORF">HY29_03970</name>
</gene>
<dbReference type="PROSITE" id="PS51318">
    <property type="entry name" value="TAT"/>
    <property type="match status" value="1"/>
</dbReference>
<keyword evidence="3 6" id="KW-0732">Signal</keyword>
<dbReference type="GO" id="GO:0004185">
    <property type="term" value="F:serine-type carboxypeptidase activity"/>
    <property type="evidence" value="ECO:0007669"/>
    <property type="project" value="InterPro"/>
</dbReference>
<dbReference type="PANTHER" id="PTHR11802">
    <property type="entry name" value="SERINE PROTEASE FAMILY S10 SERINE CARBOXYPEPTIDASE"/>
    <property type="match status" value="1"/>
</dbReference>
<dbReference type="PROSITE" id="PS00131">
    <property type="entry name" value="CARBOXYPEPT_SER_SER"/>
    <property type="match status" value="1"/>
</dbReference>
<name>A0A062U6L2_9PROT</name>
<dbReference type="SUPFAM" id="SSF53474">
    <property type="entry name" value="alpha/beta-Hydrolases"/>
    <property type="match status" value="1"/>
</dbReference>
<organism evidence="7 8">
    <name type="scientific">Hyphomonas beringensis</name>
    <dbReference type="NCBI Taxonomy" id="1280946"/>
    <lineage>
        <taxon>Bacteria</taxon>
        <taxon>Pseudomonadati</taxon>
        <taxon>Pseudomonadota</taxon>
        <taxon>Alphaproteobacteria</taxon>
        <taxon>Hyphomonadales</taxon>
        <taxon>Hyphomonadaceae</taxon>
        <taxon>Hyphomonas</taxon>
    </lineage>
</organism>
<accession>A0A062U6L2</accession>
<dbReference type="PANTHER" id="PTHR11802:SF3">
    <property type="entry name" value="RETINOID-INDUCIBLE SERINE CARBOXYPEPTIDASE"/>
    <property type="match status" value="1"/>
</dbReference>
<feature type="chain" id="PRO_5001614828" description="Peptidase S10" evidence="6">
    <location>
        <begin position="32"/>
        <end position="492"/>
    </location>
</feature>
<dbReference type="GO" id="GO:0006508">
    <property type="term" value="P:proteolysis"/>
    <property type="evidence" value="ECO:0007669"/>
    <property type="project" value="UniProtKB-KW"/>
</dbReference>
<dbReference type="InterPro" id="IPR029058">
    <property type="entry name" value="AB_hydrolase_fold"/>
</dbReference>
<evidence type="ECO:0000256" key="4">
    <source>
        <dbReference type="ARBA" id="ARBA00022801"/>
    </source>
</evidence>
<comment type="caution">
    <text evidence="7">The sequence shown here is derived from an EMBL/GenBank/DDBJ whole genome shotgun (WGS) entry which is preliminary data.</text>
</comment>
<evidence type="ECO:0000256" key="2">
    <source>
        <dbReference type="ARBA" id="ARBA00022670"/>
    </source>
</evidence>
<dbReference type="InterPro" id="IPR001563">
    <property type="entry name" value="Peptidase_S10"/>
</dbReference>
<protein>
    <recommendedName>
        <fullName evidence="9">Peptidase S10</fullName>
    </recommendedName>
</protein>
<dbReference type="RefSeq" id="WP_034797745.1">
    <property type="nucleotide sequence ID" value="NZ_AWFF01000054.1"/>
</dbReference>
<dbReference type="EMBL" id="AWFF01000054">
    <property type="protein sequence ID" value="KCZ53388.1"/>
    <property type="molecule type" value="Genomic_DNA"/>
</dbReference>
<evidence type="ECO:0000256" key="5">
    <source>
        <dbReference type="ARBA" id="ARBA00023180"/>
    </source>
</evidence>
<dbReference type="STRING" id="1280946.HY29_03970"/>
<keyword evidence="1" id="KW-0121">Carboxypeptidase</keyword>
<keyword evidence="8" id="KW-1185">Reference proteome</keyword>
<dbReference type="InterPro" id="IPR018202">
    <property type="entry name" value="Ser_caboxypep_ser_AS"/>
</dbReference>
<dbReference type="Proteomes" id="UP000027037">
    <property type="component" value="Unassembled WGS sequence"/>
</dbReference>
<evidence type="ECO:0008006" key="9">
    <source>
        <dbReference type="Google" id="ProtNLM"/>
    </source>
</evidence>
<dbReference type="AlphaFoldDB" id="A0A062U6L2"/>
<evidence type="ECO:0000256" key="1">
    <source>
        <dbReference type="ARBA" id="ARBA00022645"/>
    </source>
</evidence>
<reference evidence="7 8" key="1">
    <citation type="journal article" date="2014" name="Antonie Van Leeuwenhoek">
        <title>Hyphomonas beringensis sp. nov. and Hyphomonas chukchiensis sp. nov., isolated from surface seawater of the Bering Sea and Chukchi Sea.</title>
        <authorList>
            <person name="Li C."/>
            <person name="Lai Q."/>
            <person name="Li G."/>
            <person name="Dong C."/>
            <person name="Wang J."/>
            <person name="Liao Y."/>
            <person name="Shao Z."/>
        </authorList>
    </citation>
    <scope>NUCLEOTIDE SEQUENCE [LARGE SCALE GENOMIC DNA]</scope>
    <source>
        <strain evidence="7 8">25B14_1</strain>
    </source>
</reference>
<evidence type="ECO:0000256" key="6">
    <source>
        <dbReference type="SAM" id="SignalP"/>
    </source>
</evidence>
<keyword evidence="2" id="KW-0645">Protease</keyword>